<dbReference type="InterPro" id="IPR000537">
    <property type="entry name" value="UbiA_prenyltransferase"/>
</dbReference>
<evidence type="ECO:0000256" key="4">
    <source>
        <dbReference type="ARBA" id="ARBA00023136"/>
    </source>
</evidence>
<dbReference type="GO" id="GO:0016765">
    <property type="term" value="F:transferase activity, transferring alkyl or aryl (other than methyl) groups"/>
    <property type="evidence" value="ECO:0007669"/>
    <property type="project" value="InterPro"/>
</dbReference>
<feature type="transmembrane region" description="Helical" evidence="5">
    <location>
        <begin position="148"/>
        <end position="166"/>
    </location>
</feature>
<dbReference type="Pfam" id="PF01040">
    <property type="entry name" value="UbiA"/>
    <property type="match status" value="1"/>
</dbReference>
<dbReference type="CDD" id="cd13965">
    <property type="entry name" value="PT_UbiA_3"/>
    <property type="match status" value="1"/>
</dbReference>
<evidence type="ECO:0000313" key="6">
    <source>
        <dbReference type="EMBL" id="KAF5343648.1"/>
    </source>
</evidence>
<name>A0A8H5FP89_9AGAR</name>
<dbReference type="Proteomes" id="UP000559256">
    <property type="component" value="Unassembled WGS sequence"/>
</dbReference>
<feature type="transmembrane region" description="Helical" evidence="5">
    <location>
        <begin position="99"/>
        <end position="128"/>
    </location>
</feature>
<evidence type="ECO:0000256" key="2">
    <source>
        <dbReference type="ARBA" id="ARBA00022692"/>
    </source>
</evidence>
<evidence type="ECO:0000256" key="3">
    <source>
        <dbReference type="ARBA" id="ARBA00022989"/>
    </source>
</evidence>
<keyword evidence="7" id="KW-1185">Reference proteome</keyword>
<dbReference type="InterPro" id="IPR050475">
    <property type="entry name" value="Prenyltransferase_related"/>
</dbReference>
<dbReference type="InterPro" id="IPR044878">
    <property type="entry name" value="UbiA_sf"/>
</dbReference>
<organism evidence="6 7">
    <name type="scientific">Tetrapyrgos nigripes</name>
    <dbReference type="NCBI Taxonomy" id="182062"/>
    <lineage>
        <taxon>Eukaryota</taxon>
        <taxon>Fungi</taxon>
        <taxon>Dikarya</taxon>
        <taxon>Basidiomycota</taxon>
        <taxon>Agaricomycotina</taxon>
        <taxon>Agaricomycetes</taxon>
        <taxon>Agaricomycetidae</taxon>
        <taxon>Agaricales</taxon>
        <taxon>Marasmiineae</taxon>
        <taxon>Marasmiaceae</taxon>
        <taxon>Tetrapyrgos</taxon>
    </lineage>
</organism>
<comment type="subcellular location">
    <subcellularLocation>
        <location evidence="1">Membrane</location>
        <topology evidence="1">Multi-pass membrane protein</topology>
    </subcellularLocation>
</comment>
<evidence type="ECO:0000313" key="7">
    <source>
        <dbReference type="Proteomes" id="UP000559256"/>
    </source>
</evidence>
<dbReference type="PANTHER" id="PTHR42723:SF1">
    <property type="entry name" value="CHLOROPHYLL SYNTHASE, CHLOROPLASTIC"/>
    <property type="match status" value="1"/>
</dbReference>
<feature type="transmembrane region" description="Helical" evidence="5">
    <location>
        <begin position="26"/>
        <end position="44"/>
    </location>
</feature>
<keyword evidence="3 5" id="KW-1133">Transmembrane helix</keyword>
<feature type="transmembrane region" description="Helical" evidence="5">
    <location>
        <begin position="271"/>
        <end position="288"/>
    </location>
</feature>
<dbReference type="AlphaFoldDB" id="A0A8H5FP89"/>
<evidence type="ECO:0000256" key="1">
    <source>
        <dbReference type="ARBA" id="ARBA00004141"/>
    </source>
</evidence>
<comment type="caution">
    <text evidence="6">The sequence shown here is derived from an EMBL/GenBank/DDBJ whole genome shotgun (WGS) entry which is preliminary data.</text>
</comment>
<dbReference type="OrthoDB" id="434972at2759"/>
<feature type="transmembrane region" description="Helical" evidence="5">
    <location>
        <begin position="241"/>
        <end position="259"/>
    </location>
</feature>
<dbReference type="EMBL" id="JAACJM010000136">
    <property type="protein sequence ID" value="KAF5343648.1"/>
    <property type="molecule type" value="Genomic_DNA"/>
</dbReference>
<dbReference type="GO" id="GO:0016020">
    <property type="term" value="C:membrane"/>
    <property type="evidence" value="ECO:0007669"/>
    <property type="project" value="UniProtKB-SubCell"/>
</dbReference>
<dbReference type="Gene3D" id="1.10.357.140">
    <property type="entry name" value="UbiA prenyltransferase"/>
    <property type="match status" value="1"/>
</dbReference>
<keyword evidence="2 5" id="KW-0812">Transmembrane</keyword>
<gene>
    <name evidence="6" type="ORF">D9758_014674</name>
</gene>
<evidence type="ECO:0000256" key="5">
    <source>
        <dbReference type="SAM" id="Phobius"/>
    </source>
</evidence>
<protein>
    <submittedName>
        <fullName evidence="6">Uncharacterized protein</fullName>
    </submittedName>
</protein>
<dbReference type="PANTHER" id="PTHR42723">
    <property type="entry name" value="CHLOROPHYLL SYNTHASE"/>
    <property type="match status" value="1"/>
</dbReference>
<sequence>MAYLTSTVTGLRFCLRTLYLFTKSDIQTLLVPVAILGFAAAPLWSARHAAEQLMWIWIHLLQFTISNQSCSLNAVTEDSRNKAYRPIPSGRMTLKQAHILRWIFVCIGLAISYKLSFAVLGASCIIVLTTICYNELDGGGRHWVMRNWLNGVGFGAFQTGATLVAGRDRTQLDIVAAKAIGLSSFLFMTTAHTQDLLDVQGDMKIGRSTLALEHPRVARRSILLILSTWSLVLSREWNLHAVFRIFLCGIAVYVGLRFLFKVGQKEDRQSFYWYIVWLSTAYATPMWYRWMLPN</sequence>
<reference evidence="6 7" key="1">
    <citation type="journal article" date="2020" name="ISME J.">
        <title>Uncovering the hidden diversity of litter-decomposition mechanisms in mushroom-forming fungi.</title>
        <authorList>
            <person name="Floudas D."/>
            <person name="Bentzer J."/>
            <person name="Ahren D."/>
            <person name="Johansson T."/>
            <person name="Persson P."/>
            <person name="Tunlid A."/>
        </authorList>
    </citation>
    <scope>NUCLEOTIDE SEQUENCE [LARGE SCALE GENOMIC DNA]</scope>
    <source>
        <strain evidence="6 7">CBS 291.85</strain>
    </source>
</reference>
<proteinExistence type="predicted"/>
<keyword evidence="4 5" id="KW-0472">Membrane</keyword>
<accession>A0A8H5FP89</accession>